<dbReference type="Pfam" id="PF12922">
    <property type="entry name" value="Cnd1_N"/>
    <property type="match status" value="1"/>
</dbReference>
<comment type="subcellular location">
    <subcellularLocation>
        <location evidence="2">Chromosome</location>
    </subcellularLocation>
    <subcellularLocation>
        <location evidence="1">Nucleus</location>
    </subcellularLocation>
</comment>
<reference evidence="13" key="1">
    <citation type="submission" date="2023-07" db="EMBL/GenBank/DDBJ databases">
        <authorList>
            <person name="Stuckert A."/>
        </authorList>
    </citation>
    <scope>NUCLEOTIDE SEQUENCE</scope>
</reference>
<dbReference type="InterPro" id="IPR026971">
    <property type="entry name" value="CND1/NCAPD3"/>
</dbReference>
<protein>
    <recommendedName>
        <fullName evidence="15">Condensin complex subunit 1</fullName>
    </recommendedName>
</protein>
<dbReference type="SUPFAM" id="SSF48371">
    <property type="entry name" value="ARM repeat"/>
    <property type="match status" value="1"/>
</dbReference>
<keyword evidence="5" id="KW-0132">Cell division</keyword>
<feature type="domain" description="Condensin complex subunit 1 C-terminal" evidence="11">
    <location>
        <begin position="1058"/>
        <end position="1217"/>
    </location>
</feature>
<evidence type="ECO:0000256" key="4">
    <source>
        <dbReference type="ARBA" id="ARBA00022454"/>
    </source>
</evidence>
<keyword evidence="6" id="KW-0498">Mitosis</keyword>
<dbReference type="EMBL" id="CAUEEQ010068579">
    <property type="protein sequence ID" value="CAJ0965607.1"/>
    <property type="molecule type" value="Genomic_DNA"/>
</dbReference>
<evidence type="ECO:0000256" key="7">
    <source>
        <dbReference type="ARBA" id="ARBA00023067"/>
    </source>
</evidence>
<evidence type="ECO:0000256" key="2">
    <source>
        <dbReference type="ARBA" id="ARBA00004286"/>
    </source>
</evidence>
<comment type="similarity">
    <text evidence="3">Belongs to the CND1 (condensin subunit 1) family.</text>
</comment>
<feature type="domain" description="Condensin complex subunit 1 N-terminal" evidence="12">
    <location>
        <begin position="94"/>
        <end position="256"/>
    </location>
</feature>
<dbReference type="InterPro" id="IPR007673">
    <property type="entry name" value="Condensin_cplx_su1"/>
</dbReference>
<sequence>RKLPAPSSSAAPRRETRQVSTMTLQFNIPLAFKDLLKSGGVGQYVVQEVLPVRQLASDLHAYKAALRSQGPKSVVQHFDPLYSIIYHFQSVSVSLKEDLLELLVRANSQHASELPSALEDLSLAAAERHLHLNTLKMNCFLLLHLVEAFEVETYKAALGNVEPSGKGRKAKSKTDGFLWENERENVLQTVTHLLQLDIRRLWNMSLIEEEFISMVTGCCYKMMENPNIGAQRNKSLWESLSHLLGAAVKRSNDTLSVSVKVIQLLQHFDHLAPVLVHAVTLWATEYGMKSLVGEIMRKIGQKSCQDLSRETSAVKTLHTFITQLSDSIPAIMMPNISVLLDYLDGEPYMMRNAVLTVMGEVIIRVLSGDNLDEAEKNTRDSFLDTLQDHIHDIHTFVRSCVLQIYNRIVQEKALPLSRFQSVVTLVVGRLFDKSVKVCKNAIQVLASFLANNPFTCKLSSADLKAPLEKERIKLKELQEKQRRKPPVVVISAEEEWEAMLPEVQETLDGLDQEEGDEDTEVVSPQQLCERVFSLLKNTSYKNAIRLVKKGMQLFPKDPLFSVEQEEDSKLTILEKIFTAKDKDAEPTTEEQVAEVADGQLEEQKCELHKQEMLVQYLTDAHHFSVKIEEAIDVISKMMYEAASSVVQEVIEFFVTVSQFGVPQAVIGVRRMLPLIWSKEPGVRDAVVSAYRQLYLCASSETERVKAQNLIHNLSLLMVDSSAGVIQSLEEIVLEFVQKGEIRPSVTQLLWEKFTLKVPSSHAERRAAVMLLGMMSRGEPEIVLSNLETLVTVGLGQEAQNDYQLAREVCNCILKITEGQKSTLGKKSPSLSLPKDHCLFQNVTEAVVGGITQQSLHWLTFKEIVIKLVYEMAEEPEEISAEILHRCSQQVLQELNSREEVATFPAFLLTHLVSLAGDIALQLVVYLECTVSAELRRKRVLKEEQEAQKLGKNKLGKSKGNESLEEEDMGLVGASADDAEGEIIQRVCDKELLNGQQYLSAFLPLVLRVCKSSGKYNDPALCTAATLALTKFMMVSSDFCDSHLRLLFTLLEKSPLPGVRSNIMIALGDLSIRFPNLIEPWTPHLYARLRDESLDVRRTSAIVMTHLILKDMVKVKGQVSEMAVLLIDSDQEISALAKNFFTELSNKGNAVYNLLPDIISRLSDPDCGVEEESFHTIMRHLLSYITKDKQTESLIEKMCHRFRTARTERQWRDLAHCLALLPFSEKGLGKMQDCFDCYGDKLSDDAVYNSFLAVIAKIRRGAKPELKTQIDEFEHKLNVCHNKGLENMDAPGETIQNGDAPPLSVKKNPPGKRRPLKSVNNKASKVTEESDFQTPKTRPPRKNVRKVTVKSSSDEESDDSETEFSEAETPKNTTPIRRTSTRSRARCNILHNDCKAF</sequence>
<evidence type="ECO:0000259" key="11">
    <source>
        <dbReference type="Pfam" id="PF12717"/>
    </source>
</evidence>
<feature type="non-terminal residue" evidence="13">
    <location>
        <position position="1"/>
    </location>
</feature>
<evidence type="ECO:0000313" key="13">
    <source>
        <dbReference type="EMBL" id="CAJ0965607.1"/>
    </source>
</evidence>
<evidence type="ECO:0000256" key="3">
    <source>
        <dbReference type="ARBA" id="ARBA00009606"/>
    </source>
</evidence>
<evidence type="ECO:0008006" key="15">
    <source>
        <dbReference type="Google" id="ProtNLM"/>
    </source>
</evidence>
<dbReference type="PANTHER" id="PTHR14222:SF2">
    <property type="entry name" value="CONDENSIN COMPLEX SUBUNIT 1"/>
    <property type="match status" value="1"/>
</dbReference>
<dbReference type="Proteomes" id="UP001176940">
    <property type="component" value="Unassembled WGS sequence"/>
</dbReference>
<feature type="compositionally biased region" description="Acidic residues" evidence="10">
    <location>
        <begin position="1353"/>
        <end position="1365"/>
    </location>
</feature>
<name>A0ABN9MMV3_9NEOB</name>
<feature type="region of interest" description="Disordered" evidence="10">
    <location>
        <begin position="1283"/>
        <end position="1384"/>
    </location>
</feature>
<evidence type="ECO:0000259" key="12">
    <source>
        <dbReference type="Pfam" id="PF12922"/>
    </source>
</evidence>
<accession>A0ABN9MMV3</accession>
<dbReference type="Gene3D" id="1.25.10.10">
    <property type="entry name" value="Leucine-rich Repeat Variant"/>
    <property type="match status" value="1"/>
</dbReference>
<keyword evidence="4" id="KW-0158">Chromosome</keyword>
<comment type="caution">
    <text evidence="13">The sequence shown here is derived from an EMBL/GenBank/DDBJ whole genome shotgun (WGS) entry which is preliminary data.</text>
</comment>
<evidence type="ECO:0000256" key="9">
    <source>
        <dbReference type="ARBA" id="ARBA00023306"/>
    </source>
</evidence>
<keyword evidence="9" id="KW-0131">Cell cycle</keyword>
<keyword evidence="14" id="KW-1185">Reference proteome</keyword>
<organism evidence="13 14">
    <name type="scientific">Ranitomeya imitator</name>
    <name type="common">mimic poison frog</name>
    <dbReference type="NCBI Taxonomy" id="111125"/>
    <lineage>
        <taxon>Eukaryota</taxon>
        <taxon>Metazoa</taxon>
        <taxon>Chordata</taxon>
        <taxon>Craniata</taxon>
        <taxon>Vertebrata</taxon>
        <taxon>Euteleostomi</taxon>
        <taxon>Amphibia</taxon>
        <taxon>Batrachia</taxon>
        <taxon>Anura</taxon>
        <taxon>Neobatrachia</taxon>
        <taxon>Hyloidea</taxon>
        <taxon>Dendrobatidae</taxon>
        <taxon>Dendrobatinae</taxon>
        <taxon>Ranitomeya</taxon>
    </lineage>
</organism>
<dbReference type="InterPro" id="IPR024324">
    <property type="entry name" value="Condensin_cplx_su1_N"/>
</dbReference>
<keyword evidence="8" id="KW-0539">Nucleus</keyword>
<dbReference type="Pfam" id="PF12717">
    <property type="entry name" value="Cnd1"/>
    <property type="match status" value="1"/>
</dbReference>
<gene>
    <name evidence="13" type="ORF">RIMI_LOCUS20465104</name>
</gene>
<evidence type="ECO:0000256" key="5">
    <source>
        <dbReference type="ARBA" id="ARBA00022618"/>
    </source>
</evidence>
<evidence type="ECO:0000256" key="8">
    <source>
        <dbReference type="ARBA" id="ARBA00023242"/>
    </source>
</evidence>
<dbReference type="InterPro" id="IPR016024">
    <property type="entry name" value="ARM-type_fold"/>
</dbReference>
<evidence type="ECO:0000256" key="1">
    <source>
        <dbReference type="ARBA" id="ARBA00004123"/>
    </source>
</evidence>
<evidence type="ECO:0000313" key="14">
    <source>
        <dbReference type="Proteomes" id="UP001176940"/>
    </source>
</evidence>
<feature type="compositionally biased region" description="Basic residues" evidence="10">
    <location>
        <begin position="1337"/>
        <end position="1347"/>
    </location>
</feature>
<evidence type="ECO:0000256" key="10">
    <source>
        <dbReference type="SAM" id="MobiDB-lite"/>
    </source>
</evidence>
<dbReference type="PANTHER" id="PTHR14222">
    <property type="entry name" value="CONDENSIN"/>
    <property type="match status" value="1"/>
</dbReference>
<keyword evidence="7" id="KW-0226">DNA condensation</keyword>
<proteinExistence type="inferred from homology"/>
<dbReference type="PIRSF" id="PIRSF017127">
    <property type="entry name" value="Condensin_D2"/>
    <property type="match status" value="1"/>
</dbReference>
<dbReference type="InterPro" id="IPR011989">
    <property type="entry name" value="ARM-like"/>
</dbReference>
<dbReference type="InterPro" id="IPR032682">
    <property type="entry name" value="Cnd1_C"/>
</dbReference>
<evidence type="ECO:0000256" key="6">
    <source>
        <dbReference type="ARBA" id="ARBA00022776"/>
    </source>
</evidence>